<dbReference type="PROSITE" id="PS50404">
    <property type="entry name" value="GST_NTER"/>
    <property type="match status" value="1"/>
</dbReference>
<dbReference type="Pfam" id="PF13410">
    <property type="entry name" value="GST_C_2"/>
    <property type="match status" value="1"/>
</dbReference>
<dbReference type="Gene3D" id="1.20.1050.10">
    <property type="match status" value="1"/>
</dbReference>
<dbReference type="Proteomes" id="UP001375743">
    <property type="component" value="Unassembled WGS sequence"/>
</dbReference>
<dbReference type="InterPro" id="IPR034330">
    <property type="entry name" value="GST_Zeta_C"/>
</dbReference>
<evidence type="ECO:0000256" key="1">
    <source>
        <dbReference type="ARBA" id="ARBA00010007"/>
    </source>
</evidence>
<comment type="caution">
    <text evidence="4">The sequence shown here is derived from an EMBL/GenBank/DDBJ whole genome shotgun (WGS) entry which is preliminary data.</text>
</comment>
<dbReference type="InterPro" id="IPR004045">
    <property type="entry name" value="Glutathione_S-Trfase_N"/>
</dbReference>
<dbReference type="EMBL" id="JBBLZC010000018">
    <property type="protein sequence ID" value="MEK0084764.1"/>
    <property type="molecule type" value="Genomic_DNA"/>
</dbReference>
<dbReference type="CDD" id="cd03191">
    <property type="entry name" value="GST_C_Zeta"/>
    <property type="match status" value="1"/>
</dbReference>
<feature type="domain" description="GST N-terminal" evidence="2">
    <location>
        <begin position="1"/>
        <end position="79"/>
    </location>
</feature>
<dbReference type="Gene3D" id="3.40.30.10">
    <property type="entry name" value="Glutaredoxin"/>
    <property type="match status" value="1"/>
</dbReference>
<dbReference type="InterPro" id="IPR010987">
    <property type="entry name" value="Glutathione-S-Trfase_C-like"/>
</dbReference>
<organism evidence="4 5">
    <name type="scientific">Benzoatithermus flavus</name>
    <dbReference type="NCBI Taxonomy" id="3108223"/>
    <lineage>
        <taxon>Bacteria</taxon>
        <taxon>Pseudomonadati</taxon>
        <taxon>Pseudomonadota</taxon>
        <taxon>Alphaproteobacteria</taxon>
        <taxon>Geminicoccales</taxon>
        <taxon>Geminicoccaceae</taxon>
        <taxon>Benzoatithermus</taxon>
    </lineage>
</organism>
<dbReference type="SFLD" id="SFLDG00358">
    <property type="entry name" value="Main_(cytGST)"/>
    <property type="match status" value="1"/>
</dbReference>
<dbReference type="InterPro" id="IPR005955">
    <property type="entry name" value="GST_Zeta"/>
</dbReference>
<gene>
    <name evidence="4" type="primary">maiA</name>
    <name evidence="4" type="ORF">U1T56_16545</name>
</gene>
<evidence type="ECO:0000259" key="3">
    <source>
        <dbReference type="PROSITE" id="PS50405"/>
    </source>
</evidence>
<dbReference type="EC" id="5.2.1.2" evidence="4"/>
<feature type="domain" description="GST C-terminal" evidence="3">
    <location>
        <begin position="84"/>
        <end position="212"/>
    </location>
</feature>
<accession>A0ABU8XWL9</accession>
<dbReference type="PROSITE" id="PS50405">
    <property type="entry name" value="GST_CTER"/>
    <property type="match status" value="1"/>
</dbReference>
<dbReference type="InterPro" id="IPR036249">
    <property type="entry name" value="Thioredoxin-like_sf"/>
</dbReference>
<evidence type="ECO:0000259" key="2">
    <source>
        <dbReference type="PROSITE" id="PS50404"/>
    </source>
</evidence>
<sequence length="220" mass="24724">MRLYDFWSSSAAYRVRIALGLKGLAYERVVISRLNGVEDPGYYAVNPQGFVPTLEVAGRRFIQSLAILEWLEERHPTPPLLPTTPEDRARVRALMGVIACDIQPLNNQRVQDALLREFGLDAAGLRRWYERWIGEGFAALERLLAESLETGPFCHGETPTLADVCLVPQVFNARRWGCDLASYPTIRRIDAACCELPAFRNAAPERQAERPEEEASGRPA</sequence>
<dbReference type="InterPro" id="IPR036282">
    <property type="entry name" value="Glutathione-S-Trfase_C_sf"/>
</dbReference>
<comment type="similarity">
    <text evidence="1">Belongs to the GST superfamily. Zeta family.</text>
</comment>
<protein>
    <submittedName>
        <fullName evidence="4">Maleylacetoacetate isomerase</fullName>
        <ecNumber evidence="4">5.2.1.2</ecNumber>
    </submittedName>
</protein>
<dbReference type="RefSeq" id="WP_418160615.1">
    <property type="nucleotide sequence ID" value="NZ_JBBLZC010000018.1"/>
</dbReference>
<dbReference type="NCBIfam" id="TIGR01262">
    <property type="entry name" value="maiA"/>
    <property type="match status" value="1"/>
</dbReference>
<keyword evidence="5" id="KW-1185">Reference proteome</keyword>
<reference evidence="4 5" key="1">
    <citation type="submission" date="2024-01" db="EMBL/GenBank/DDBJ databases">
        <title>Multi-omics insights into the function and evolution of sodium benzoate biodegradation pathways in Benzoatithermus flavus gen. nov., sp. nov. from hot spring.</title>
        <authorList>
            <person name="Hu C.-J."/>
            <person name="Li W.-J."/>
        </authorList>
    </citation>
    <scope>NUCLEOTIDE SEQUENCE [LARGE SCALE GENOMIC DNA]</scope>
    <source>
        <strain evidence="4 5">SYSU G07066</strain>
    </source>
</reference>
<dbReference type="SUPFAM" id="SSF47616">
    <property type="entry name" value="GST C-terminal domain-like"/>
    <property type="match status" value="1"/>
</dbReference>
<dbReference type="PANTHER" id="PTHR42673:SF21">
    <property type="entry name" value="GLUTATHIONE S-TRANSFERASE YFCF"/>
    <property type="match status" value="1"/>
</dbReference>
<dbReference type="SFLD" id="SFLDS00019">
    <property type="entry name" value="Glutathione_Transferase_(cytos"/>
    <property type="match status" value="1"/>
</dbReference>
<dbReference type="Pfam" id="PF13417">
    <property type="entry name" value="GST_N_3"/>
    <property type="match status" value="1"/>
</dbReference>
<keyword evidence="4" id="KW-0413">Isomerase</keyword>
<dbReference type="SUPFAM" id="SSF52833">
    <property type="entry name" value="Thioredoxin-like"/>
    <property type="match status" value="1"/>
</dbReference>
<name>A0ABU8XWL9_9PROT</name>
<dbReference type="GO" id="GO:0016034">
    <property type="term" value="F:maleylacetoacetate isomerase activity"/>
    <property type="evidence" value="ECO:0007669"/>
    <property type="project" value="UniProtKB-EC"/>
</dbReference>
<evidence type="ECO:0000313" key="5">
    <source>
        <dbReference type="Proteomes" id="UP001375743"/>
    </source>
</evidence>
<dbReference type="InterPro" id="IPR040079">
    <property type="entry name" value="Glutathione_S-Trfase"/>
</dbReference>
<dbReference type="PANTHER" id="PTHR42673">
    <property type="entry name" value="MALEYLACETOACETATE ISOMERASE"/>
    <property type="match status" value="1"/>
</dbReference>
<evidence type="ECO:0000313" key="4">
    <source>
        <dbReference type="EMBL" id="MEK0084764.1"/>
    </source>
</evidence>
<proteinExistence type="inferred from homology"/>